<evidence type="ECO:0000313" key="3">
    <source>
        <dbReference type="Proteomes" id="UP000634308"/>
    </source>
</evidence>
<keyword evidence="3" id="KW-1185">Reference proteome</keyword>
<gene>
    <name evidence="2" type="ORF">GCM10008959_26070</name>
</gene>
<accession>A0ABQ2RSK9</accession>
<evidence type="ECO:0000313" key="2">
    <source>
        <dbReference type="EMBL" id="GGR62807.1"/>
    </source>
</evidence>
<organism evidence="2 3">
    <name type="scientific">Deinococcus seoulensis</name>
    <dbReference type="NCBI Taxonomy" id="1837379"/>
    <lineage>
        <taxon>Bacteria</taxon>
        <taxon>Thermotogati</taxon>
        <taxon>Deinococcota</taxon>
        <taxon>Deinococci</taxon>
        <taxon>Deinococcales</taxon>
        <taxon>Deinococcaceae</taxon>
        <taxon>Deinococcus</taxon>
    </lineage>
</organism>
<keyword evidence="1" id="KW-0472">Membrane</keyword>
<evidence type="ECO:0008006" key="4">
    <source>
        <dbReference type="Google" id="ProtNLM"/>
    </source>
</evidence>
<feature type="transmembrane region" description="Helical" evidence="1">
    <location>
        <begin position="7"/>
        <end position="26"/>
    </location>
</feature>
<dbReference type="Proteomes" id="UP000634308">
    <property type="component" value="Unassembled WGS sequence"/>
</dbReference>
<comment type="caution">
    <text evidence="2">The sequence shown here is derived from an EMBL/GenBank/DDBJ whole genome shotgun (WGS) entry which is preliminary data.</text>
</comment>
<dbReference type="RefSeq" id="WP_189065430.1">
    <property type="nucleotide sequence ID" value="NZ_BMQM01000017.1"/>
</dbReference>
<keyword evidence="1" id="KW-0812">Transmembrane</keyword>
<name>A0ABQ2RSK9_9DEIO</name>
<sequence>MTRAQLAVLFLLLWSGGGVLCMWAYITGRESRRRPVSWPWEAWALALVVGPFGWTWIERARRDRERP</sequence>
<feature type="transmembrane region" description="Helical" evidence="1">
    <location>
        <begin position="38"/>
        <end position="57"/>
    </location>
</feature>
<protein>
    <recommendedName>
        <fullName evidence="4">Cardiolipin synthase N-terminal domain-containing protein</fullName>
    </recommendedName>
</protein>
<proteinExistence type="predicted"/>
<evidence type="ECO:0000256" key="1">
    <source>
        <dbReference type="SAM" id="Phobius"/>
    </source>
</evidence>
<dbReference type="EMBL" id="BMQM01000017">
    <property type="protein sequence ID" value="GGR62807.1"/>
    <property type="molecule type" value="Genomic_DNA"/>
</dbReference>
<reference evidence="3" key="1">
    <citation type="journal article" date="2019" name="Int. J. Syst. Evol. Microbiol.">
        <title>The Global Catalogue of Microorganisms (GCM) 10K type strain sequencing project: providing services to taxonomists for standard genome sequencing and annotation.</title>
        <authorList>
            <consortium name="The Broad Institute Genomics Platform"/>
            <consortium name="The Broad Institute Genome Sequencing Center for Infectious Disease"/>
            <person name="Wu L."/>
            <person name="Ma J."/>
        </authorList>
    </citation>
    <scope>NUCLEOTIDE SEQUENCE [LARGE SCALE GENOMIC DNA]</scope>
    <source>
        <strain evidence="3">JCM 31404</strain>
    </source>
</reference>
<keyword evidence="1" id="KW-1133">Transmembrane helix</keyword>